<dbReference type="RefSeq" id="WP_004787587.1">
    <property type="nucleotide sequence ID" value="NZ_SORO01000014.1"/>
</dbReference>
<evidence type="ECO:0000313" key="2">
    <source>
        <dbReference type="EMBL" id="TDY65885.1"/>
    </source>
</evidence>
<accession>A0A4R8MI56</accession>
<dbReference type="STRING" id="1193051.LEP1GSC017_0453"/>
<dbReference type="InterPro" id="IPR038461">
    <property type="entry name" value="Schlafen_AlbA_2_dom_sf"/>
</dbReference>
<dbReference type="Pfam" id="PF04326">
    <property type="entry name" value="SLFN_AlbA_2"/>
    <property type="match status" value="1"/>
</dbReference>
<dbReference type="EMBL" id="SORO01000014">
    <property type="protein sequence ID" value="TDY65885.1"/>
    <property type="molecule type" value="Genomic_DNA"/>
</dbReference>
<name>A0A4R8MI56_LEPME</name>
<evidence type="ECO:0000313" key="3">
    <source>
        <dbReference type="Proteomes" id="UP000294684"/>
    </source>
</evidence>
<feature type="domain" description="Schlafen AlbA-2" evidence="1">
    <location>
        <begin position="25"/>
        <end position="156"/>
    </location>
</feature>
<dbReference type="Proteomes" id="UP000294684">
    <property type="component" value="Unassembled WGS sequence"/>
</dbReference>
<dbReference type="InterPro" id="IPR007421">
    <property type="entry name" value="Schlafen_AlbA_2_dom"/>
</dbReference>
<gene>
    <name evidence="2" type="ORF">CLV96_4024</name>
</gene>
<dbReference type="GO" id="GO:0003677">
    <property type="term" value="F:DNA binding"/>
    <property type="evidence" value="ECO:0007669"/>
    <property type="project" value="UniProtKB-KW"/>
</dbReference>
<comment type="caution">
    <text evidence="2">The sequence shown here is derived from an EMBL/GenBank/DDBJ whole genome shotgun (WGS) entry which is preliminary data.</text>
</comment>
<dbReference type="GeneID" id="79829254"/>
<protein>
    <submittedName>
        <fullName evidence="2">Putative DNA-binding protein</fullName>
    </submittedName>
</protein>
<evidence type="ECO:0000259" key="1">
    <source>
        <dbReference type="Pfam" id="PF04326"/>
    </source>
</evidence>
<keyword evidence="3" id="KW-1185">Reference proteome</keyword>
<organism evidence="2 3">
    <name type="scientific">Leptospira meyeri</name>
    <dbReference type="NCBI Taxonomy" id="29508"/>
    <lineage>
        <taxon>Bacteria</taxon>
        <taxon>Pseudomonadati</taxon>
        <taxon>Spirochaetota</taxon>
        <taxon>Spirochaetia</taxon>
        <taxon>Leptospirales</taxon>
        <taxon>Leptospiraceae</taxon>
        <taxon>Leptospira</taxon>
    </lineage>
</organism>
<reference evidence="2 3" key="1">
    <citation type="submission" date="2019-03" db="EMBL/GenBank/DDBJ databases">
        <title>Genomic Encyclopedia of Archaeal and Bacterial Type Strains, Phase II (KMG-II): from individual species to whole genera.</title>
        <authorList>
            <person name="Goeker M."/>
        </authorList>
    </citation>
    <scope>NUCLEOTIDE SEQUENCE [LARGE SCALE GENOMIC DNA]</scope>
    <source>
        <strain evidence="2 3">DSM 21537</strain>
    </source>
</reference>
<dbReference type="Gene3D" id="3.30.950.30">
    <property type="entry name" value="Schlafen, AAA domain"/>
    <property type="match status" value="1"/>
</dbReference>
<dbReference type="OrthoDB" id="9810282at2"/>
<proteinExistence type="predicted"/>
<sequence>MSLIQQFQSIDIPTIERYVEEMEQETLFLDFKTVRGGSLKSDDDKKNLSKALSGFANSAGGLIVWGVLAKKNENNIDCATKCEPIQNISQFYSRLNELTGEYVQPLVEKVEHKILISDQIHDIGFAVSLIPESLSPPHMAVIDGRYYKRSGASFYPLEHFDLEDMFGRRRKANLSLSHKLINSPGDANKINIQIIIQIVNTGKGVAEHVFLNLKPLAPYSIFAHGFGNFNHGLKKLLRPQSNDGEIHFAATDGIVIHPNYKFDVTPINLTISKIEDKIYPIKIYYKLYTAGTIEKTGIYEISEEILRDEIKKLFS</sequence>
<dbReference type="AlphaFoldDB" id="A0A4R8MI56"/>
<keyword evidence="2" id="KW-0238">DNA-binding</keyword>